<dbReference type="OMA" id="TFHYHRT"/>
<evidence type="ECO:0000313" key="11">
    <source>
        <dbReference type="EMBL" id="CEF71039.1"/>
    </source>
</evidence>
<dbReference type="FunFam" id="1.20.1640.10:FF:000013">
    <property type="entry name" value="PaTched Related family"/>
    <property type="match status" value="1"/>
</dbReference>
<feature type="region of interest" description="Disordered" evidence="8">
    <location>
        <begin position="19"/>
        <end position="41"/>
    </location>
</feature>
<gene>
    <name evidence="11 13 14" type="ORF">SRAE_X000036600</name>
</gene>
<dbReference type="PROSITE" id="PS50156">
    <property type="entry name" value="SSD"/>
    <property type="match status" value="1"/>
</dbReference>
<proteinExistence type="inferred from homology"/>
<name>A0A090LTR9_STRRB</name>
<dbReference type="InterPro" id="IPR000731">
    <property type="entry name" value="SSD"/>
</dbReference>
<dbReference type="Pfam" id="PF02460">
    <property type="entry name" value="Patched"/>
    <property type="match status" value="1"/>
</dbReference>
<evidence type="ECO:0000256" key="8">
    <source>
        <dbReference type="SAM" id="MobiDB-lite"/>
    </source>
</evidence>
<comment type="subcellular location">
    <subcellularLocation>
        <location evidence="1">Cell membrane</location>
        <topology evidence="1">Multi-pass membrane protein</topology>
    </subcellularLocation>
</comment>
<dbReference type="Proteomes" id="UP000035682">
    <property type="component" value="Unplaced"/>
</dbReference>
<dbReference type="GO" id="GO:0005886">
    <property type="term" value="C:plasma membrane"/>
    <property type="evidence" value="ECO:0007669"/>
    <property type="project" value="UniProtKB-SubCell"/>
</dbReference>
<dbReference type="WormBase" id="SRAE_X000036600">
    <property type="protein sequence ID" value="SRP01502"/>
    <property type="gene ID" value="WBGene00265925"/>
</dbReference>
<accession>A0A090LTR9</accession>
<keyword evidence="6 9" id="KW-0472">Membrane</keyword>
<comment type="similarity">
    <text evidence="2">Belongs to the patched family.</text>
</comment>
<dbReference type="RefSeq" id="XP_024510235.1">
    <property type="nucleotide sequence ID" value="XM_024644703.1"/>
</dbReference>
<dbReference type="GO" id="GO:0030659">
    <property type="term" value="C:cytoplasmic vesicle membrane"/>
    <property type="evidence" value="ECO:0007669"/>
    <property type="project" value="TreeGrafter"/>
</dbReference>
<dbReference type="CTD" id="36383419"/>
<feature type="domain" description="SSD" evidence="10">
    <location>
        <begin position="336"/>
        <end position="507"/>
    </location>
</feature>
<evidence type="ECO:0000256" key="9">
    <source>
        <dbReference type="SAM" id="Phobius"/>
    </source>
</evidence>
<dbReference type="eggNOG" id="KOG1934">
    <property type="taxonomic scope" value="Eukaryota"/>
</dbReference>
<feature type="transmembrane region" description="Helical" evidence="9">
    <location>
        <begin position="891"/>
        <end position="913"/>
    </location>
</feature>
<dbReference type="EMBL" id="LN609530">
    <property type="protein sequence ID" value="CEF71039.1"/>
    <property type="molecule type" value="Genomic_DNA"/>
</dbReference>
<feature type="transmembrane region" description="Helical" evidence="9">
    <location>
        <begin position="784"/>
        <end position="806"/>
    </location>
</feature>
<feature type="transmembrane region" description="Helical" evidence="9">
    <location>
        <begin position="754"/>
        <end position="777"/>
    </location>
</feature>
<evidence type="ECO:0000313" key="13">
    <source>
        <dbReference type="WBParaSite" id="SRAE_X000036600.1"/>
    </source>
</evidence>
<organism evidence="11">
    <name type="scientific">Strongyloides ratti</name>
    <name type="common">Parasitic roundworm</name>
    <dbReference type="NCBI Taxonomy" id="34506"/>
    <lineage>
        <taxon>Eukaryota</taxon>
        <taxon>Metazoa</taxon>
        <taxon>Ecdysozoa</taxon>
        <taxon>Nematoda</taxon>
        <taxon>Chromadorea</taxon>
        <taxon>Rhabditida</taxon>
        <taxon>Tylenchina</taxon>
        <taxon>Panagrolaimomorpha</taxon>
        <taxon>Strongyloidoidea</taxon>
        <taxon>Strongyloididae</taxon>
        <taxon>Strongyloides</taxon>
    </lineage>
</organism>
<feature type="transmembrane region" description="Helical" evidence="9">
    <location>
        <begin position="392"/>
        <end position="414"/>
    </location>
</feature>
<feature type="transmembrane region" description="Helical" evidence="9">
    <location>
        <begin position="329"/>
        <end position="354"/>
    </location>
</feature>
<feature type="transmembrane region" description="Helical" evidence="9">
    <location>
        <begin position="494"/>
        <end position="513"/>
    </location>
</feature>
<feature type="transmembrane region" description="Helical" evidence="9">
    <location>
        <begin position="855"/>
        <end position="879"/>
    </location>
</feature>
<keyword evidence="3" id="KW-1003">Cell membrane</keyword>
<protein>
    <submittedName>
        <fullName evidence="11 13">Sterol-sensing domain and Patched family-containing protein</fullName>
    </submittedName>
</protein>
<evidence type="ECO:0000256" key="2">
    <source>
        <dbReference type="ARBA" id="ARBA00005585"/>
    </source>
</evidence>
<dbReference type="PANTHER" id="PTHR10796:SF95">
    <property type="entry name" value="SSD DOMAIN-CONTAINING PROTEIN"/>
    <property type="match status" value="1"/>
</dbReference>
<feature type="transmembrane region" description="Helical" evidence="9">
    <location>
        <begin position="449"/>
        <end position="474"/>
    </location>
</feature>
<dbReference type="InterPro" id="IPR051697">
    <property type="entry name" value="Patched_domain-protein"/>
</dbReference>
<dbReference type="Gene3D" id="1.20.1640.10">
    <property type="entry name" value="Multidrug efflux transporter AcrB transmembrane domain"/>
    <property type="match status" value="2"/>
</dbReference>
<keyword evidence="5 9" id="KW-1133">Transmembrane helix</keyword>
<evidence type="ECO:0000259" key="10">
    <source>
        <dbReference type="PROSITE" id="PS50156"/>
    </source>
</evidence>
<dbReference type="GeneID" id="36383419"/>
<dbReference type="GO" id="GO:0018996">
    <property type="term" value="P:molting cycle, collagen and cuticulin-based cuticle"/>
    <property type="evidence" value="ECO:0007669"/>
    <property type="project" value="EnsemblMetazoa"/>
</dbReference>
<dbReference type="OrthoDB" id="6510177at2759"/>
<dbReference type="GO" id="GO:0006897">
    <property type="term" value="P:endocytosis"/>
    <property type="evidence" value="ECO:0007669"/>
    <property type="project" value="TreeGrafter"/>
</dbReference>
<evidence type="ECO:0000313" key="12">
    <source>
        <dbReference type="Proteomes" id="UP000035682"/>
    </source>
</evidence>
<reference evidence="11 12" key="1">
    <citation type="submission" date="2014-09" db="EMBL/GenBank/DDBJ databases">
        <authorList>
            <person name="Martin A.A."/>
        </authorList>
    </citation>
    <scope>NUCLEOTIDE SEQUENCE</scope>
    <source>
        <strain evidence="12">ED321</strain>
        <strain evidence="11">ED321 Heterogonic</strain>
    </source>
</reference>
<dbReference type="InterPro" id="IPR003392">
    <property type="entry name" value="PTHD_SSD"/>
</dbReference>
<evidence type="ECO:0000256" key="1">
    <source>
        <dbReference type="ARBA" id="ARBA00004651"/>
    </source>
</evidence>
<feature type="transmembrane region" description="Helical" evidence="9">
    <location>
        <begin position="812"/>
        <end position="835"/>
    </location>
</feature>
<evidence type="ECO:0000313" key="14">
    <source>
        <dbReference type="WormBase" id="SRAE_X000036600"/>
    </source>
</evidence>
<reference evidence="13" key="2">
    <citation type="submission" date="2020-12" db="UniProtKB">
        <authorList>
            <consortium name="WormBaseParasite"/>
        </authorList>
    </citation>
    <scope>IDENTIFICATION</scope>
</reference>
<keyword evidence="12" id="KW-1185">Reference proteome</keyword>
<feature type="transmembrane region" description="Helical" evidence="9">
    <location>
        <begin position="366"/>
        <end position="386"/>
    </location>
</feature>
<dbReference type="AlphaFoldDB" id="A0A090LTR9"/>
<evidence type="ECO:0000256" key="7">
    <source>
        <dbReference type="ARBA" id="ARBA00023180"/>
    </source>
</evidence>
<keyword evidence="4 9" id="KW-0812">Transmembrane</keyword>
<sequence>MENLQYLKALSISKENENCIDSTSSNTSIECQTSADSKSSNSDITFVPSSYEGSINSSQESIKNYIITATWFDKFLNKTNYKIGLLVADYPKTILFITLFFTFICSVKIIFTPQKDDLRTGYTPLDSKSLIEMTRYTEFYHTSGEPLNLGVFLIAKDGMSMHRMAQLNESIELIDNIGNDFYITTNNNISKNFFQFCSDFCLFNEPIRQFRNGLIMKNISSKIFDTRINLTFPFITMMGATLDLSPNFFGVTINNNNDHDSITNIKNLSLIILQFRADQSSEMTRDDIMKWERNVCKYINTQYQGNYVEAKCLALTLVGDEVVKTGMTLFPFISVGFVIMSIFSIITVFMSGYYFNQWSKHKLSMALMACICPLLATSTALGILFWFGFRFGSILCVTPFLVMAIGVDDAYLMIHSWQRICIQRNKAYITKKTQYTKEYFSLRNRIGEVLVDVGPSITITSLTNILAFAVGAYSPTPEIQLFCIANVVAIFFDYFYQITMFLSIIVIGGQYEIKIEEKKKNLMFKENIWLKDRLKNFMKSYFMIFYLSWSFQSAMTIKVQLTPDKLFLKDSIIHDINKLRDDIVVPNYLVMKVFINNASNLDDSVKLNHLNEMVTELETMKGCLGSMYSKYWIRSYDEFLNTMKEEENEIDEEIVEKNMTTESLNISIYSKEKISKFLNWPEYNYWGGFLRFNETTKLLDRFFITIAFHGKEFTEWDYKLEILRKWRNIVEKYSDLDGSVYFEDAPFLDQIDTIVPAMVSSSFFTLLCMAIVCIIFMKNFFTMIVATISILSICIGVFGFLAIWGIDLDPISMATTIMSIGFSVDFPAHISYHYYRAGVESNYKLSVEHRILESLVAIGFPLLQCGISTILFVTCLLFIDTYMSQVFVKTMILVVTLGLLHGLIIVPSFLCLLSNINDFLFSNFSTIQVSNVKDKTTINNFFRNLLLNKRFLQKKNNDTFSNVETLSKNDIMPSINGNGKIYDNNGKISVLISNYQ</sequence>
<evidence type="ECO:0000256" key="6">
    <source>
        <dbReference type="ARBA" id="ARBA00023136"/>
    </source>
</evidence>
<dbReference type="WBParaSite" id="SRAE_X000036600.1">
    <property type="protein sequence ID" value="SRAE_X000036600.1"/>
    <property type="gene ID" value="WBGene00265925"/>
</dbReference>
<evidence type="ECO:0000256" key="3">
    <source>
        <dbReference type="ARBA" id="ARBA00022475"/>
    </source>
</evidence>
<dbReference type="PANTHER" id="PTHR10796">
    <property type="entry name" value="PATCHED-RELATED"/>
    <property type="match status" value="1"/>
</dbReference>
<keyword evidence="7" id="KW-0325">Glycoprotein</keyword>
<evidence type="ECO:0000256" key="5">
    <source>
        <dbReference type="ARBA" id="ARBA00022989"/>
    </source>
</evidence>
<dbReference type="SUPFAM" id="SSF82866">
    <property type="entry name" value="Multidrug efflux transporter AcrB transmembrane domain"/>
    <property type="match status" value="2"/>
</dbReference>
<evidence type="ECO:0000256" key="4">
    <source>
        <dbReference type="ARBA" id="ARBA00022692"/>
    </source>
</evidence>